<dbReference type="CDD" id="cd07062">
    <property type="entry name" value="Peptidase_S66_mccF_like"/>
    <property type="match status" value="1"/>
</dbReference>
<comment type="similarity">
    <text evidence="1">Belongs to the peptidase S66 family.</text>
</comment>
<dbReference type="AlphaFoldDB" id="A0A9D1M2J5"/>
<dbReference type="InterPro" id="IPR029062">
    <property type="entry name" value="Class_I_gatase-like"/>
</dbReference>
<dbReference type="InterPro" id="IPR027478">
    <property type="entry name" value="LdcA_N"/>
</dbReference>
<dbReference type="PANTHER" id="PTHR30237">
    <property type="entry name" value="MURAMOYLTETRAPEPTIDE CARBOXYPEPTIDASE"/>
    <property type="match status" value="1"/>
</dbReference>
<dbReference type="Gene3D" id="3.50.30.60">
    <property type="entry name" value="LD-carboxypeptidase A C-terminal domain-like"/>
    <property type="match status" value="1"/>
</dbReference>
<evidence type="ECO:0000256" key="2">
    <source>
        <dbReference type="ARBA" id="ARBA00022801"/>
    </source>
</evidence>
<feature type="domain" description="LD-carboxypeptidase N-terminal" evidence="3">
    <location>
        <begin position="13"/>
        <end position="132"/>
    </location>
</feature>
<dbReference type="PIRSF" id="PIRSF028757">
    <property type="entry name" value="LD-carboxypeptidase"/>
    <property type="match status" value="1"/>
</dbReference>
<dbReference type="GO" id="GO:0016787">
    <property type="term" value="F:hydrolase activity"/>
    <property type="evidence" value="ECO:0007669"/>
    <property type="project" value="UniProtKB-KW"/>
</dbReference>
<reference evidence="5" key="2">
    <citation type="journal article" date="2021" name="PeerJ">
        <title>Extensive microbial diversity within the chicken gut microbiome revealed by metagenomics and culture.</title>
        <authorList>
            <person name="Gilroy R."/>
            <person name="Ravi A."/>
            <person name="Getino M."/>
            <person name="Pursley I."/>
            <person name="Horton D.L."/>
            <person name="Alikhan N.F."/>
            <person name="Baker D."/>
            <person name="Gharbi K."/>
            <person name="Hall N."/>
            <person name="Watson M."/>
            <person name="Adriaenssens E.M."/>
            <person name="Foster-Nyarko E."/>
            <person name="Jarju S."/>
            <person name="Secka A."/>
            <person name="Antonio M."/>
            <person name="Oren A."/>
            <person name="Chaudhuri R.R."/>
            <person name="La Ragione R."/>
            <person name="Hildebrand F."/>
            <person name="Pallen M.J."/>
        </authorList>
    </citation>
    <scope>NUCLEOTIDE SEQUENCE</scope>
    <source>
        <strain evidence="5">CHK195-15760</strain>
    </source>
</reference>
<evidence type="ECO:0000259" key="4">
    <source>
        <dbReference type="Pfam" id="PF17676"/>
    </source>
</evidence>
<dbReference type="Pfam" id="PF17676">
    <property type="entry name" value="Peptidase_S66C"/>
    <property type="match status" value="1"/>
</dbReference>
<accession>A0A9D1M2J5</accession>
<dbReference type="SUPFAM" id="SSF141986">
    <property type="entry name" value="LD-carboxypeptidase A C-terminal domain-like"/>
    <property type="match status" value="1"/>
</dbReference>
<dbReference type="InterPro" id="IPR003507">
    <property type="entry name" value="S66_fam"/>
</dbReference>
<comment type="caution">
    <text evidence="5">The sequence shown here is derived from an EMBL/GenBank/DDBJ whole genome shotgun (WGS) entry which is preliminary data.</text>
</comment>
<evidence type="ECO:0000313" key="6">
    <source>
        <dbReference type="Proteomes" id="UP000824093"/>
    </source>
</evidence>
<dbReference type="SUPFAM" id="SSF52317">
    <property type="entry name" value="Class I glutamine amidotransferase-like"/>
    <property type="match status" value="1"/>
</dbReference>
<gene>
    <name evidence="5" type="ORF">IAB70_07435</name>
</gene>
<evidence type="ECO:0000256" key="1">
    <source>
        <dbReference type="ARBA" id="ARBA00010233"/>
    </source>
</evidence>
<dbReference type="PANTHER" id="PTHR30237:SF5">
    <property type="entry name" value="CARBOXYPEPTIDASE VC_A0337-RELATED"/>
    <property type="match status" value="1"/>
</dbReference>
<dbReference type="InterPro" id="IPR027461">
    <property type="entry name" value="Carboxypeptidase_A_C_sf"/>
</dbReference>
<name>A0A9D1M2J5_9FIRM</name>
<sequence length="336" mass="38215">MIYPKFLSSNSTIGVPAPSDGAYCKEYINRFQHAKSEFEKMGFSVQLSSSLFQSEKGRSNHAVARAEEINTMFENNVDAILCAAGGEFLLEILPYVNFEKLVKNPKWVEGFSDPTGLLFPITTKYDIATIYGNNFKSFGMDPYHKSLLDNLEILKGNLITQNSYDLFEQERAEKITGLEPYHLTDKVYWKSLDKKEVNVSGRIIAGCIDIITELAGTRYDGVRDFNEKYKEDGIIWCFDNCELSKESLIRTLWKLNDMEYFKYTKAIIFGRNGMDRSYFDYDMEHTLLDSVLSKLNIPIIYDADISHKGPTMTIINGSIATIHVENGKGSISFTLT</sequence>
<dbReference type="InterPro" id="IPR040449">
    <property type="entry name" value="Peptidase_S66_N"/>
</dbReference>
<evidence type="ECO:0000259" key="3">
    <source>
        <dbReference type="Pfam" id="PF02016"/>
    </source>
</evidence>
<feature type="domain" description="LD-carboxypeptidase C-terminal" evidence="4">
    <location>
        <begin position="200"/>
        <end position="322"/>
    </location>
</feature>
<evidence type="ECO:0000313" key="5">
    <source>
        <dbReference type="EMBL" id="HIU52419.1"/>
    </source>
</evidence>
<dbReference type="Proteomes" id="UP000824093">
    <property type="component" value="Unassembled WGS sequence"/>
</dbReference>
<dbReference type="Gene3D" id="3.40.50.10740">
    <property type="entry name" value="Class I glutamine amidotransferase-like"/>
    <property type="match status" value="1"/>
</dbReference>
<reference evidence="5" key="1">
    <citation type="submission" date="2020-10" db="EMBL/GenBank/DDBJ databases">
        <authorList>
            <person name="Gilroy R."/>
        </authorList>
    </citation>
    <scope>NUCLEOTIDE SEQUENCE</scope>
    <source>
        <strain evidence="5">CHK195-15760</strain>
    </source>
</reference>
<keyword evidence="2" id="KW-0378">Hydrolase</keyword>
<protein>
    <submittedName>
        <fullName evidence="5">LD-carboxypeptidase</fullName>
    </submittedName>
</protein>
<dbReference type="Pfam" id="PF02016">
    <property type="entry name" value="Peptidase_S66"/>
    <property type="match status" value="1"/>
</dbReference>
<proteinExistence type="inferred from homology"/>
<dbReference type="EMBL" id="DVNH01000062">
    <property type="protein sequence ID" value="HIU52419.1"/>
    <property type="molecule type" value="Genomic_DNA"/>
</dbReference>
<dbReference type="InterPro" id="IPR040921">
    <property type="entry name" value="Peptidase_S66C"/>
</dbReference>
<organism evidence="5 6">
    <name type="scientific">Candidatus Merdicola faecigallinarum</name>
    <dbReference type="NCBI Taxonomy" id="2840862"/>
    <lineage>
        <taxon>Bacteria</taxon>
        <taxon>Bacillati</taxon>
        <taxon>Bacillota</taxon>
        <taxon>Clostridia</taxon>
        <taxon>Candidatus Merdicola</taxon>
    </lineage>
</organism>